<name>A0A6P4BEQ5_ARADU</name>
<dbReference type="FunFam" id="1.20.1260.60:FF:000002">
    <property type="entry name" value="Vacuolar protein sorting-associated protein IST1"/>
    <property type="match status" value="1"/>
</dbReference>
<sequence>MPSATTTSDSGGQKMFRWFLKPRFYSKCLTYVKFLRTRLESVQKKRNAVHKIMKSDIAELLRNGHYYDAYKRVEGLVLEQNMLFCYELVAQFIGCISDHVQDLTKQSICPDECKEAVPSLIYAAARISALPELRDLRTLFTDKFGNSLEPYTSKELIEKLKKDPPSREMKIQLLHEIAQEFSIEWDSKALEQRLSRQPSLYEERPKPEKTEKQVGVEKENKKETDYNASSQEGIKEFNDEQWRQQISSDDDDDSSTDMSSVHGRKPSSSSLGSISEDDTEIISNKKPYWLVPPPYLKQKTNRGEINSNSKKKTRTDSEPNHEDQAPRSSSRSRNMMKSRATEDNIIGSDSSKNRRSYVRGTSLPPRATNSSSVEETSRGHGRSISMDSEVKSIVHPNLPDYDDLAARLRALRRT</sequence>
<feature type="region of interest" description="Disordered" evidence="2">
    <location>
        <begin position="196"/>
        <end position="397"/>
    </location>
</feature>
<evidence type="ECO:0000256" key="2">
    <source>
        <dbReference type="SAM" id="MobiDB-lite"/>
    </source>
</evidence>
<feature type="compositionally biased region" description="Basic and acidic residues" evidence="2">
    <location>
        <begin position="314"/>
        <end position="325"/>
    </location>
</feature>
<protein>
    <submittedName>
        <fullName evidence="4">Uncharacterized protein LOC107464097</fullName>
    </submittedName>
</protein>
<gene>
    <name evidence="4" type="primary">LOC107464097</name>
</gene>
<evidence type="ECO:0000313" key="3">
    <source>
        <dbReference type="Proteomes" id="UP000515211"/>
    </source>
</evidence>
<accession>A0A6P4BEQ5</accession>
<dbReference type="Proteomes" id="UP000515211">
    <property type="component" value="Chromosome 9"/>
</dbReference>
<feature type="compositionally biased region" description="Basic and acidic residues" evidence="2">
    <location>
        <begin position="233"/>
        <end position="242"/>
    </location>
</feature>
<reference evidence="4" key="2">
    <citation type="submission" date="2025-08" db="UniProtKB">
        <authorList>
            <consortium name="RefSeq"/>
        </authorList>
    </citation>
    <scope>IDENTIFICATION</scope>
    <source>
        <tissue evidence="4">Whole plant</tissue>
    </source>
</reference>
<comment type="similarity">
    <text evidence="1">Belongs to the IST1 family.</text>
</comment>
<dbReference type="PANTHER" id="PTHR12161">
    <property type="entry name" value="IST1 FAMILY MEMBER"/>
    <property type="match status" value="1"/>
</dbReference>
<keyword evidence="3" id="KW-1185">Reference proteome</keyword>
<reference evidence="3" key="1">
    <citation type="journal article" date="2016" name="Nat. Genet.">
        <title>The genome sequences of Arachis duranensis and Arachis ipaensis, the diploid ancestors of cultivated peanut.</title>
        <authorList>
            <person name="Bertioli D.J."/>
            <person name="Cannon S.B."/>
            <person name="Froenicke L."/>
            <person name="Huang G."/>
            <person name="Farmer A.D."/>
            <person name="Cannon E.K."/>
            <person name="Liu X."/>
            <person name="Gao D."/>
            <person name="Clevenger J."/>
            <person name="Dash S."/>
            <person name="Ren L."/>
            <person name="Moretzsohn M.C."/>
            <person name="Shirasawa K."/>
            <person name="Huang W."/>
            <person name="Vidigal B."/>
            <person name="Abernathy B."/>
            <person name="Chu Y."/>
            <person name="Niederhuth C.E."/>
            <person name="Umale P."/>
            <person name="Araujo A.C."/>
            <person name="Kozik A."/>
            <person name="Kim K.D."/>
            <person name="Burow M.D."/>
            <person name="Varshney R.K."/>
            <person name="Wang X."/>
            <person name="Zhang X."/>
            <person name="Barkley N."/>
            <person name="Guimaraes P.M."/>
            <person name="Isobe S."/>
            <person name="Guo B."/>
            <person name="Liao B."/>
            <person name="Stalker H.T."/>
            <person name="Schmitz R.J."/>
            <person name="Scheffler B.E."/>
            <person name="Leal-Bertioli S.C."/>
            <person name="Xun X."/>
            <person name="Jackson S.A."/>
            <person name="Michelmore R."/>
            <person name="Ozias-Akins P."/>
        </authorList>
    </citation>
    <scope>NUCLEOTIDE SEQUENCE [LARGE SCALE GENOMIC DNA]</scope>
    <source>
        <strain evidence="3">cv. V14167</strain>
    </source>
</reference>
<dbReference type="GO" id="GO:0015031">
    <property type="term" value="P:protein transport"/>
    <property type="evidence" value="ECO:0007669"/>
    <property type="project" value="InterPro"/>
</dbReference>
<evidence type="ECO:0000313" key="4">
    <source>
        <dbReference type="RefSeq" id="XP_015938492.1"/>
    </source>
</evidence>
<dbReference type="Gene3D" id="1.20.1260.60">
    <property type="entry name" value="Vacuolar protein sorting-associated protein Ist1"/>
    <property type="match status" value="1"/>
</dbReference>
<proteinExistence type="inferred from homology"/>
<dbReference type="KEGG" id="adu:107464097"/>
<dbReference type="PANTHER" id="PTHR12161:SF60">
    <property type="entry name" value="REGULATOR OF VPS4 ACTIVITY IN THE MVB PATHWAY PROTEIN"/>
    <property type="match status" value="1"/>
</dbReference>
<dbReference type="RefSeq" id="XP_015938492.1">
    <property type="nucleotide sequence ID" value="XM_016083006.3"/>
</dbReference>
<dbReference type="InterPro" id="IPR042277">
    <property type="entry name" value="IST1-like"/>
</dbReference>
<evidence type="ECO:0000256" key="1">
    <source>
        <dbReference type="ARBA" id="ARBA00005536"/>
    </source>
</evidence>
<dbReference type="Pfam" id="PF03398">
    <property type="entry name" value="Ist1"/>
    <property type="match status" value="1"/>
</dbReference>
<organism evidence="3 4">
    <name type="scientific">Arachis duranensis</name>
    <name type="common">Wild peanut</name>
    <dbReference type="NCBI Taxonomy" id="130453"/>
    <lineage>
        <taxon>Eukaryota</taxon>
        <taxon>Viridiplantae</taxon>
        <taxon>Streptophyta</taxon>
        <taxon>Embryophyta</taxon>
        <taxon>Tracheophyta</taxon>
        <taxon>Spermatophyta</taxon>
        <taxon>Magnoliopsida</taxon>
        <taxon>eudicotyledons</taxon>
        <taxon>Gunneridae</taxon>
        <taxon>Pentapetalae</taxon>
        <taxon>rosids</taxon>
        <taxon>fabids</taxon>
        <taxon>Fabales</taxon>
        <taxon>Fabaceae</taxon>
        <taxon>Papilionoideae</taxon>
        <taxon>50 kb inversion clade</taxon>
        <taxon>dalbergioids sensu lato</taxon>
        <taxon>Dalbergieae</taxon>
        <taxon>Pterocarpus clade</taxon>
        <taxon>Arachis</taxon>
    </lineage>
</organism>
<dbReference type="AlphaFoldDB" id="A0A6P4BEQ5"/>
<dbReference type="OrthoDB" id="29853at2759"/>
<dbReference type="InterPro" id="IPR005061">
    <property type="entry name" value="Ist1"/>
</dbReference>
<dbReference type="GeneID" id="107464097"/>
<feature type="compositionally biased region" description="Basic and acidic residues" evidence="2">
    <location>
        <begin position="201"/>
        <end position="225"/>
    </location>
</feature>